<dbReference type="PANTHER" id="PTHR42767">
    <property type="entry name" value="ENDO-BETA-1,6-GALACTANASE"/>
    <property type="match status" value="1"/>
</dbReference>
<keyword evidence="1" id="KW-0732">Signal</keyword>
<dbReference type="InterPro" id="IPR017853">
    <property type="entry name" value="GH"/>
</dbReference>
<dbReference type="InterPro" id="IPR039514">
    <property type="entry name" value="6GAL-like"/>
</dbReference>
<dbReference type="AlphaFoldDB" id="A0A1C5J5P4"/>
<reference evidence="4" key="1">
    <citation type="submission" date="2016-06" db="EMBL/GenBank/DDBJ databases">
        <authorList>
            <person name="Varghese N."/>
            <person name="Submissions Spin"/>
        </authorList>
    </citation>
    <scope>NUCLEOTIDE SEQUENCE [LARGE SCALE GENOMIC DNA]</scope>
    <source>
        <strain evidence="4">DSM 43819</strain>
    </source>
</reference>
<dbReference type="Pfam" id="PF14587">
    <property type="entry name" value="Glyco_hydr_30_2"/>
    <property type="match status" value="1"/>
</dbReference>
<dbReference type="GO" id="GO:0004553">
    <property type="term" value="F:hydrolase activity, hydrolyzing O-glycosyl compounds"/>
    <property type="evidence" value="ECO:0007669"/>
    <property type="project" value="InterPro"/>
</dbReference>
<gene>
    <name evidence="3" type="ORF">GA0070613_4073</name>
</gene>
<dbReference type="EMBL" id="LT607754">
    <property type="protein sequence ID" value="SCG65898.1"/>
    <property type="molecule type" value="Genomic_DNA"/>
</dbReference>
<evidence type="ECO:0000313" key="3">
    <source>
        <dbReference type="EMBL" id="SCG65898.1"/>
    </source>
</evidence>
<dbReference type="Proteomes" id="UP000198221">
    <property type="component" value="Chromosome I"/>
</dbReference>
<keyword evidence="3" id="KW-0378">Hydrolase</keyword>
<evidence type="ECO:0000313" key="4">
    <source>
        <dbReference type="Proteomes" id="UP000198221"/>
    </source>
</evidence>
<feature type="signal peptide" evidence="1">
    <location>
        <begin position="1"/>
        <end position="25"/>
    </location>
</feature>
<evidence type="ECO:0000259" key="2">
    <source>
        <dbReference type="Pfam" id="PF14587"/>
    </source>
</evidence>
<keyword evidence="4" id="KW-1185">Reference proteome</keyword>
<feature type="domain" description="Endo-beta-1,6-galactanase-like" evidence="2">
    <location>
        <begin position="57"/>
        <end position="241"/>
    </location>
</feature>
<proteinExistence type="predicted"/>
<dbReference type="SUPFAM" id="SSF51445">
    <property type="entry name" value="(Trans)glycosidases"/>
    <property type="match status" value="1"/>
</dbReference>
<dbReference type="InterPro" id="IPR039743">
    <property type="entry name" value="6GAL/EXGAL"/>
</dbReference>
<evidence type="ECO:0000256" key="1">
    <source>
        <dbReference type="SAM" id="SignalP"/>
    </source>
</evidence>
<feature type="chain" id="PRO_5008719332" evidence="1">
    <location>
        <begin position="26"/>
        <end position="254"/>
    </location>
</feature>
<dbReference type="Gene3D" id="3.20.20.80">
    <property type="entry name" value="Glycosidases"/>
    <property type="match status" value="1"/>
</dbReference>
<dbReference type="OrthoDB" id="9806701at2"/>
<dbReference type="RefSeq" id="WP_089013699.1">
    <property type="nucleotide sequence ID" value="NZ_LT607754.1"/>
</dbReference>
<name>A0A1C5J5P4_9ACTN</name>
<protein>
    <submittedName>
        <fullName evidence="3">O-Glycosyl hydrolase family 30</fullName>
    </submittedName>
</protein>
<organism evidence="3 4">
    <name type="scientific">Micromonospora inositola</name>
    <dbReference type="NCBI Taxonomy" id="47865"/>
    <lineage>
        <taxon>Bacteria</taxon>
        <taxon>Bacillati</taxon>
        <taxon>Actinomycetota</taxon>
        <taxon>Actinomycetes</taxon>
        <taxon>Micromonosporales</taxon>
        <taxon>Micromonosporaceae</taxon>
        <taxon>Micromonospora</taxon>
    </lineage>
</organism>
<dbReference type="PANTHER" id="PTHR42767:SF1">
    <property type="entry name" value="ENDO-BETA-1,6-GALACTANASE-LIKE DOMAIN-CONTAINING PROTEIN"/>
    <property type="match status" value="1"/>
</dbReference>
<sequence length="254" mass="28592">MRRNTRRLLAAISAATMAVGGTVIAATATATPQAARAAASPTASLPAVTVRPDPSYQGQPYEGWGTRLVWFVNVTGGYPDEVREKLAEMLFGEEGLNLNIARYNIGGGNAPDVPDYLRPGGAVPGWWRAPAGTTRNDKDWWHPENPDHWNWNADQNQRWWINRIKNDVTHWEAFSNSRPYFQTVSGYVSGGFNATQDQLRIESIDEFSTYLVRVVQEVERTHGIKIDTINPFNEPNTTRTDDHGERIRHYVRDL</sequence>
<accession>A0A1C5J5P4</accession>